<dbReference type="Pfam" id="PF14722">
    <property type="entry name" value="KRAP_IP3R_bind"/>
    <property type="match status" value="1"/>
</dbReference>
<dbReference type="AlphaFoldDB" id="A0A1S3FBR3"/>
<dbReference type="PANTHER" id="PTHR17469:SF1">
    <property type="entry name" value="PROTEIN TESPA1"/>
    <property type="match status" value="1"/>
</dbReference>
<evidence type="ECO:0000259" key="2">
    <source>
        <dbReference type="SMART" id="SM01257"/>
    </source>
</evidence>
<dbReference type="CTD" id="9840"/>
<evidence type="ECO:0000256" key="1">
    <source>
        <dbReference type="SAM" id="MobiDB-lite"/>
    </source>
</evidence>
<dbReference type="GeneID" id="105986836"/>
<dbReference type="GO" id="GO:0005102">
    <property type="term" value="F:signaling receptor binding"/>
    <property type="evidence" value="ECO:0007669"/>
    <property type="project" value="InterPro"/>
</dbReference>
<evidence type="ECO:0000313" key="5">
    <source>
        <dbReference type="RefSeq" id="XP_012873395.1"/>
    </source>
</evidence>
<dbReference type="OrthoDB" id="6088188at2759"/>
<protein>
    <submittedName>
        <fullName evidence="4 5">Protein TESPA1</fullName>
    </submittedName>
</protein>
<sequence>MEASVLSPTSWEKRRAWLRQSRNWQTQVLEEEVTAALQDIPSPEPSNLDDVFQEGNPINKIEDWLQDCGDSEEELAEVTGQCIDNGCYSHETSFEDDLTLGAEATLLNANGKLFSRNFLQTARPGQLLDLGCSLASSSMTGGTNKTSSSISEILDQVQEDAEDVLFSLGFGQDHKDTSRIPARFFTNPSQAKGIDFQLFLKSQVQRIEMEEPCLMLASRFKQVQTLAVTADAFFCLYSYVSKTPVQKFTPSHMFWNYNPTDVPSIKILTPEPEPHSPRERLRKAISKMCLYTGSRDPLSSPSSTPKRNSLDQVVWEVMDRVRGGEKLVFHKGPGFEEGPGENPAPPIGDTKFPASSFPLVLCPKEELLQGTLAKPQTLHWKTDPSCWTQSLNKTESPWSPNPVQARNELCGLQESHSDKNETFWKRKSKARKCLFQKSPLDRKVESLDLSSIKQKWKQIQTRPEMHRSLTQQPQDSFDSEEGKSNSEEEESRWPGKPRQLHFYQTYLGKDSQSLLNQHHNTYPKNNGFPEDPTSHLWQEVVHPCHSNPCPLALETSECTRRPTAWYIKKKTRPRELDSAS</sequence>
<evidence type="ECO:0000313" key="7">
    <source>
        <dbReference type="RefSeq" id="XP_012873410.1"/>
    </source>
</evidence>
<accession>A0A1S3FBR3</accession>
<dbReference type="KEGG" id="dord:105986836"/>
<dbReference type="GO" id="GO:0005737">
    <property type="term" value="C:cytoplasm"/>
    <property type="evidence" value="ECO:0007669"/>
    <property type="project" value="TreeGrafter"/>
</dbReference>
<dbReference type="InterPro" id="IPR029325">
    <property type="entry name" value="ITPR-bd"/>
</dbReference>
<organism evidence="3 4">
    <name type="scientific">Dipodomys ordii</name>
    <name type="common">Ord's kangaroo rat</name>
    <dbReference type="NCBI Taxonomy" id="10020"/>
    <lineage>
        <taxon>Eukaryota</taxon>
        <taxon>Metazoa</taxon>
        <taxon>Chordata</taxon>
        <taxon>Craniata</taxon>
        <taxon>Vertebrata</taxon>
        <taxon>Euteleostomi</taxon>
        <taxon>Mammalia</taxon>
        <taxon>Eutheria</taxon>
        <taxon>Euarchontoglires</taxon>
        <taxon>Glires</taxon>
        <taxon>Rodentia</taxon>
        <taxon>Castorimorpha</taxon>
        <taxon>Heteromyidae</taxon>
        <taxon>Dipodomyinae</taxon>
        <taxon>Dipodomys</taxon>
    </lineage>
</organism>
<feature type="region of interest" description="Disordered" evidence="1">
    <location>
        <begin position="458"/>
        <end position="495"/>
    </location>
</feature>
<gene>
    <name evidence="4 5 6 7" type="primary">Tespa1</name>
</gene>
<dbReference type="PANTHER" id="PTHR17469">
    <property type="entry name" value="SPERM SPECIFIC ANTIGEN 2-RELATED"/>
    <property type="match status" value="1"/>
</dbReference>
<dbReference type="RefSeq" id="XP_012873395.1">
    <property type="nucleotide sequence ID" value="XM_013017941.1"/>
</dbReference>
<dbReference type="SMART" id="SM01257">
    <property type="entry name" value="KRAP_IP3R_bind"/>
    <property type="match status" value="1"/>
</dbReference>
<proteinExistence type="predicted"/>
<dbReference type="RefSeq" id="XP_012873387.1">
    <property type="nucleotide sequence ID" value="XM_013017933.1"/>
</dbReference>
<evidence type="ECO:0000313" key="4">
    <source>
        <dbReference type="RefSeq" id="XP_012873387.1"/>
    </source>
</evidence>
<keyword evidence="3" id="KW-1185">Reference proteome</keyword>
<dbReference type="InterPro" id="IPR043444">
    <property type="entry name" value="TESPA1-like"/>
</dbReference>
<evidence type="ECO:0000313" key="6">
    <source>
        <dbReference type="RefSeq" id="XP_012873403.1"/>
    </source>
</evidence>
<evidence type="ECO:0000313" key="3">
    <source>
        <dbReference type="Proteomes" id="UP000081671"/>
    </source>
</evidence>
<dbReference type="STRING" id="10020.ENSDORP00000009970"/>
<feature type="domain" description="ITPR-interacting" evidence="2">
    <location>
        <begin position="126"/>
        <end position="289"/>
    </location>
</feature>
<dbReference type="GO" id="GO:0050862">
    <property type="term" value="P:positive regulation of T cell receptor signaling pathway"/>
    <property type="evidence" value="ECO:0007669"/>
    <property type="project" value="TreeGrafter"/>
</dbReference>
<dbReference type="RefSeq" id="XP_012873403.1">
    <property type="nucleotide sequence ID" value="XM_013017949.1"/>
</dbReference>
<name>A0A1S3FBR3_DIPOR</name>
<dbReference type="RefSeq" id="XP_012873410.1">
    <property type="nucleotide sequence ID" value="XM_013017956.1"/>
</dbReference>
<dbReference type="Proteomes" id="UP000081671">
    <property type="component" value="Unplaced"/>
</dbReference>
<reference evidence="4 5" key="1">
    <citation type="submission" date="2025-04" db="UniProtKB">
        <authorList>
            <consortium name="RefSeq"/>
        </authorList>
    </citation>
    <scope>IDENTIFICATION</scope>
    <source>
        <tissue evidence="4 5">Kidney</tissue>
    </source>
</reference>